<accession>A0AAU7DLE1</accession>
<feature type="region of interest" description="Disordered" evidence="6">
    <location>
        <begin position="196"/>
        <end position="237"/>
    </location>
</feature>
<evidence type="ECO:0000259" key="7">
    <source>
        <dbReference type="Pfam" id="PF01386"/>
    </source>
</evidence>
<dbReference type="Pfam" id="PF01386">
    <property type="entry name" value="Ribosomal_L25p"/>
    <property type="match status" value="1"/>
</dbReference>
<reference evidence="9" key="1">
    <citation type="submission" date="2023-03" db="EMBL/GenBank/DDBJ databases">
        <title>Edaphobacter sp.</title>
        <authorList>
            <person name="Huber K.J."/>
            <person name="Papendorf J."/>
            <person name="Pilke C."/>
            <person name="Bunk B."/>
            <person name="Sproeer C."/>
            <person name="Pester M."/>
        </authorList>
    </citation>
    <scope>NUCLEOTIDE SEQUENCE</scope>
    <source>
        <strain evidence="9">DSM 110680</strain>
    </source>
</reference>
<dbReference type="GO" id="GO:0022625">
    <property type="term" value="C:cytosolic large ribosomal subunit"/>
    <property type="evidence" value="ECO:0007669"/>
    <property type="project" value="TreeGrafter"/>
</dbReference>
<dbReference type="SUPFAM" id="SSF50715">
    <property type="entry name" value="Ribosomal protein L25-like"/>
    <property type="match status" value="1"/>
</dbReference>
<dbReference type="CDD" id="cd00495">
    <property type="entry name" value="Ribosomal_L25_TL5_CTC"/>
    <property type="match status" value="1"/>
</dbReference>
<dbReference type="GO" id="GO:0006412">
    <property type="term" value="P:translation"/>
    <property type="evidence" value="ECO:0007669"/>
    <property type="project" value="UniProtKB-UniRule"/>
</dbReference>
<keyword evidence="2 5" id="KW-0694">RNA-binding</keyword>
<evidence type="ECO:0000256" key="2">
    <source>
        <dbReference type="ARBA" id="ARBA00022884"/>
    </source>
</evidence>
<dbReference type="PANTHER" id="PTHR33284">
    <property type="entry name" value="RIBOSOMAL PROTEIN L25/GLN-TRNA SYNTHETASE, ANTI-CODON-BINDING DOMAIN-CONTAINING PROTEIN"/>
    <property type="match status" value="1"/>
</dbReference>
<dbReference type="EMBL" id="CP121196">
    <property type="protein sequence ID" value="XBH18593.1"/>
    <property type="molecule type" value="Genomic_DNA"/>
</dbReference>
<evidence type="ECO:0000256" key="5">
    <source>
        <dbReference type="HAMAP-Rule" id="MF_01334"/>
    </source>
</evidence>
<dbReference type="InterPro" id="IPR037121">
    <property type="entry name" value="Ribosomal_bL25_C"/>
</dbReference>
<protein>
    <recommendedName>
        <fullName evidence="5">Large ribosomal subunit protein bL25</fullName>
    </recommendedName>
    <alternativeName>
        <fullName evidence="5">General stress protein CTC</fullName>
    </alternativeName>
</protein>
<evidence type="ECO:0000256" key="4">
    <source>
        <dbReference type="ARBA" id="ARBA00023274"/>
    </source>
</evidence>
<dbReference type="InterPro" id="IPR029751">
    <property type="entry name" value="Ribosomal_L25_dom"/>
</dbReference>
<dbReference type="GO" id="GO:0003735">
    <property type="term" value="F:structural constituent of ribosome"/>
    <property type="evidence" value="ECO:0007669"/>
    <property type="project" value="InterPro"/>
</dbReference>
<dbReference type="Gene3D" id="2.170.120.20">
    <property type="entry name" value="Ribosomal protein L25, beta domain"/>
    <property type="match status" value="1"/>
</dbReference>
<dbReference type="AlphaFoldDB" id="A0AAU7DLE1"/>
<dbReference type="InterPro" id="IPR020930">
    <property type="entry name" value="Ribosomal_uL5_bac-type"/>
</dbReference>
<evidence type="ECO:0000259" key="8">
    <source>
        <dbReference type="Pfam" id="PF14693"/>
    </source>
</evidence>
<organism evidence="9">
    <name type="scientific">Telmatobacter sp. DSM 110680</name>
    <dbReference type="NCBI Taxonomy" id="3036704"/>
    <lineage>
        <taxon>Bacteria</taxon>
        <taxon>Pseudomonadati</taxon>
        <taxon>Acidobacteriota</taxon>
        <taxon>Terriglobia</taxon>
        <taxon>Terriglobales</taxon>
        <taxon>Acidobacteriaceae</taxon>
        <taxon>Telmatobacter</taxon>
    </lineage>
</organism>
<evidence type="ECO:0000313" key="9">
    <source>
        <dbReference type="EMBL" id="XBH18593.1"/>
    </source>
</evidence>
<comment type="function">
    <text evidence="5">This is one of the proteins that binds to the 5S RNA in the ribosome where it forms part of the central protuberance.</text>
</comment>
<comment type="similarity">
    <text evidence="5">Belongs to the bacterial ribosomal protein bL25 family. CTC subfamily.</text>
</comment>
<evidence type="ECO:0000256" key="1">
    <source>
        <dbReference type="ARBA" id="ARBA00022730"/>
    </source>
</evidence>
<keyword evidence="4 5" id="KW-0687">Ribonucleoprotein</keyword>
<comment type="subunit">
    <text evidence="5">Part of the 50S ribosomal subunit; part of the 5S rRNA/L5/L18/L25 subcomplex. Contacts the 5S rRNA. Binds to the 5S rRNA independently of L5 and L18.</text>
</comment>
<dbReference type="NCBIfam" id="TIGR00731">
    <property type="entry name" value="bL25_bact_ctc"/>
    <property type="match status" value="1"/>
</dbReference>
<proteinExistence type="inferred from homology"/>
<dbReference type="InterPro" id="IPR001021">
    <property type="entry name" value="Ribosomal_bL25_long"/>
</dbReference>
<dbReference type="Pfam" id="PF14693">
    <property type="entry name" value="Ribosomal_TL5_C"/>
    <property type="match status" value="1"/>
</dbReference>
<gene>
    <name evidence="5" type="primary">rplY</name>
    <name evidence="5" type="synonym">ctc</name>
    <name evidence="9" type="ORF">P8935_04470</name>
</gene>
<keyword evidence="3 5" id="KW-0689">Ribosomal protein</keyword>
<name>A0AAU7DLE1_9BACT</name>
<evidence type="ECO:0000256" key="3">
    <source>
        <dbReference type="ARBA" id="ARBA00022980"/>
    </source>
</evidence>
<dbReference type="RefSeq" id="WP_348263818.1">
    <property type="nucleotide sequence ID" value="NZ_CP121196.1"/>
</dbReference>
<feature type="domain" description="Large ribosomal subunit protein bL25 L25" evidence="7">
    <location>
        <begin position="7"/>
        <end position="94"/>
    </location>
</feature>
<dbReference type="GO" id="GO:0008097">
    <property type="term" value="F:5S rRNA binding"/>
    <property type="evidence" value="ECO:0007669"/>
    <property type="project" value="InterPro"/>
</dbReference>
<sequence>MPEVVVAKPREGKFNKNAARRVRVAGRIPAVLYGAGHDAVAVEVDPKQISRILFSETGQNTIFDIEVAGIPPAKAMIVDSQREPIKDKLIHIDMKRIALDKVLRVSVRVKLLGIPVGVKTEGGILDQVLREVEIECLPADIPNHIDVDVSELAMHGVLRVSDLPHSEKIKYLNNEDATVAHVVSIREEVVAAPAEGELPVAGEAGATPTEPEVAKKGKGEPAAAEGAAKPPAAGGKK</sequence>
<evidence type="ECO:0000256" key="6">
    <source>
        <dbReference type="SAM" id="MobiDB-lite"/>
    </source>
</evidence>
<feature type="domain" description="Large ribosomal subunit protein bL25 beta" evidence="8">
    <location>
        <begin position="103"/>
        <end position="184"/>
    </location>
</feature>
<dbReference type="InterPro" id="IPR011035">
    <property type="entry name" value="Ribosomal_bL25/Gln-tRNA_synth"/>
</dbReference>
<keyword evidence="1 5" id="KW-0699">rRNA-binding</keyword>
<feature type="compositionally biased region" description="Low complexity" evidence="6">
    <location>
        <begin position="220"/>
        <end position="237"/>
    </location>
</feature>
<dbReference type="InterPro" id="IPR020056">
    <property type="entry name" value="Rbsml_bL25/Gln-tRNA_synth_N"/>
</dbReference>
<dbReference type="InterPro" id="IPR020057">
    <property type="entry name" value="Ribosomal_bL25_b-dom"/>
</dbReference>
<dbReference type="PANTHER" id="PTHR33284:SF1">
    <property type="entry name" value="RIBOSOMAL PROTEIN L25_GLN-TRNA SYNTHETASE, ANTI-CODON-BINDING DOMAIN-CONTAINING PROTEIN"/>
    <property type="match status" value="1"/>
</dbReference>
<dbReference type="HAMAP" id="MF_01334">
    <property type="entry name" value="Ribosomal_bL25_CTC"/>
    <property type="match status" value="1"/>
</dbReference>
<dbReference type="Gene3D" id="2.40.240.10">
    <property type="entry name" value="Ribosomal Protein L25, Chain P"/>
    <property type="match status" value="1"/>
</dbReference>